<accession>A0A5M9K3M0</accession>
<dbReference type="AlphaFoldDB" id="A0A5M9K3M0"/>
<dbReference type="EMBL" id="VICG01000001">
    <property type="protein sequence ID" value="KAA8576378.1"/>
    <property type="molecule type" value="Genomic_DNA"/>
</dbReference>
<sequence length="89" mass="10407">MARLDWSFMLLISFQFISFHCLSKNLLLSLAGLRKLQSTFAKVVSKGNPRIHRIHRNSSYRSTDYSFIKIPKPMILLPTIAKSHYLRKK</sequence>
<organism evidence="1 2">
    <name type="scientific">Monilinia fructicola</name>
    <name type="common">Brown rot fungus</name>
    <name type="synonym">Ciboria fructicola</name>
    <dbReference type="NCBI Taxonomy" id="38448"/>
    <lineage>
        <taxon>Eukaryota</taxon>
        <taxon>Fungi</taxon>
        <taxon>Dikarya</taxon>
        <taxon>Ascomycota</taxon>
        <taxon>Pezizomycotina</taxon>
        <taxon>Leotiomycetes</taxon>
        <taxon>Helotiales</taxon>
        <taxon>Sclerotiniaceae</taxon>
        <taxon>Monilinia</taxon>
    </lineage>
</organism>
<name>A0A5M9K3M0_MONFR</name>
<keyword evidence="2" id="KW-1185">Reference proteome</keyword>
<comment type="caution">
    <text evidence="1">The sequence shown here is derived from an EMBL/GenBank/DDBJ whole genome shotgun (WGS) entry which is preliminary data.</text>
</comment>
<proteinExistence type="predicted"/>
<gene>
    <name evidence="1" type="ORF">EYC84_006509</name>
</gene>
<evidence type="ECO:0000313" key="1">
    <source>
        <dbReference type="EMBL" id="KAA8576378.1"/>
    </source>
</evidence>
<protein>
    <submittedName>
        <fullName evidence="1">Uncharacterized protein</fullName>
    </submittedName>
</protein>
<dbReference type="Proteomes" id="UP000322873">
    <property type="component" value="Unassembled WGS sequence"/>
</dbReference>
<reference evidence="1 2" key="1">
    <citation type="submission" date="2019-06" db="EMBL/GenBank/DDBJ databases">
        <title>Genome Sequence of the Brown Rot Fungal Pathogen Monilinia fructicola.</title>
        <authorList>
            <person name="De Miccolis Angelini R.M."/>
            <person name="Landi L."/>
            <person name="Abate D."/>
            <person name="Pollastro S."/>
            <person name="Romanazzi G."/>
            <person name="Faretra F."/>
        </authorList>
    </citation>
    <scope>NUCLEOTIDE SEQUENCE [LARGE SCALE GENOMIC DNA]</scope>
    <source>
        <strain evidence="1 2">Mfrc123</strain>
    </source>
</reference>
<evidence type="ECO:0000313" key="2">
    <source>
        <dbReference type="Proteomes" id="UP000322873"/>
    </source>
</evidence>